<dbReference type="EMBL" id="JAFKCT010000002">
    <property type="protein sequence ID" value="MBN7810869.1"/>
    <property type="molecule type" value="Genomic_DNA"/>
</dbReference>
<comment type="caution">
    <text evidence="1">The sequence shown here is derived from an EMBL/GenBank/DDBJ whole genome shotgun (WGS) entry which is preliminary data.</text>
</comment>
<evidence type="ECO:0000313" key="1">
    <source>
        <dbReference type="EMBL" id="MBN7810869.1"/>
    </source>
</evidence>
<organism evidence="1 2">
    <name type="scientific">Algoriphagus oliviformis</name>
    <dbReference type="NCBI Taxonomy" id="2811231"/>
    <lineage>
        <taxon>Bacteria</taxon>
        <taxon>Pseudomonadati</taxon>
        <taxon>Bacteroidota</taxon>
        <taxon>Cytophagia</taxon>
        <taxon>Cytophagales</taxon>
        <taxon>Cyclobacteriaceae</taxon>
        <taxon>Algoriphagus</taxon>
    </lineage>
</organism>
<dbReference type="RefSeq" id="WP_206577632.1">
    <property type="nucleotide sequence ID" value="NZ_JAFKCT010000002.1"/>
</dbReference>
<protein>
    <submittedName>
        <fullName evidence="1">Uncharacterized protein</fullName>
    </submittedName>
</protein>
<proteinExistence type="predicted"/>
<sequence length="84" mass="9889">MFDSPNYPKPLSEDIFESWLENGRTSKIGYHYLLVIWNVYDEQYQPLYLEDREAIEGYELYPNARGAEALIAAYDLYSEARISI</sequence>
<reference evidence="1 2" key="1">
    <citation type="submission" date="2021-03" db="EMBL/GenBank/DDBJ databases">
        <title>novel species isolated from a fishpond in China.</title>
        <authorList>
            <person name="Lu H."/>
            <person name="Cai Z."/>
        </authorList>
    </citation>
    <scope>NUCLEOTIDE SEQUENCE [LARGE SCALE GENOMIC DNA]</scope>
    <source>
        <strain evidence="1 2">H41</strain>
    </source>
</reference>
<gene>
    <name evidence="1" type="ORF">J0A68_07885</name>
</gene>
<dbReference type="Proteomes" id="UP000664317">
    <property type="component" value="Unassembled WGS sequence"/>
</dbReference>
<name>A0ABS3C2N4_9BACT</name>
<evidence type="ECO:0000313" key="2">
    <source>
        <dbReference type="Proteomes" id="UP000664317"/>
    </source>
</evidence>
<keyword evidence="2" id="KW-1185">Reference proteome</keyword>
<accession>A0ABS3C2N4</accession>